<comment type="subcellular location">
    <subcellularLocation>
        <location evidence="2">Chromosome</location>
        <location evidence="2">Telomere</location>
    </subcellularLocation>
    <subcellularLocation>
        <location evidence="1">Nucleus</location>
    </subcellularLocation>
</comment>
<evidence type="ECO:0000256" key="1">
    <source>
        <dbReference type="ARBA" id="ARBA00004123"/>
    </source>
</evidence>
<dbReference type="GO" id="GO:0000723">
    <property type="term" value="P:telomere maintenance"/>
    <property type="evidence" value="ECO:0007669"/>
    <property type="project" value="TreeGrafter"/>
</dbReference>
<feature type="domain" description="Telomere-associated protein Rif1 N-terminal" evidence="8">
    <location>
        <begin position="120"/>
        <end position="493"/>
    </location>
</feature>
<dbReference type="Proteomes" id="UP001146351">
    <property type="component" value="Unassembled WGS sequence"/>
</dbReference>
<gene>
    <name evidence="9" type="ORF">N7492_005605</name>
</gene>
<keyword evidence="5" id="KW-0539">Nucleus</keyword>
<dbReference type="GO" id="GO:0005634">
    <property type="term" value="C:nucleus"/>
    <property type="evidence" value="ECO:0007669"/>
    <property type="project" value="UniProtKB-SubCell"/>
</dbReference>
<feature type="region of interest" description="Disordered" evidence="7">
    <location>
        <begin position="1191"/>
        <end position="1618"/>
    </location>
</feature>
<feature type="compositionally biased region" description="Low complexity" evidence="7">
    <location>
        <begin position="1577"/>
        <end position="1590"/>
    </location>
</feature>
<feature type="compositionally biased region" description="Basic residues" evidence="7">
    <location>
        <begin position="1356"/>
        <end position="1365"/>
    </location>
</feature>
<reference evidence="9" key="1">
    <citation type="submission" date="2022-11" db="EMBL/GenBank/DDBJ databases">
        <authorList>
            <person name="Petersen C."/>
        </authorList>
    </citation>
    <scope>NUCLEOTIDE SEQUENCE</scope>
    <source>
        <strain evidence="9">IBT 21917</strain>
    </source>
</reference>
<comment type="caution">
    <text evidence="9">The sequence shown here is derived from an EMBL/GenBank/DDBJ whole genome shotgun (WGS) entry which is preliminary data.</text>
</comment>
<dbReference type="Pfam" id="PF12231">
    <property type="entry name" value="Rif1_N"/>
    <property type="match status" value="1"/>
</dbReference>
<evidence type="ECO:0000256" key="5">
    <source>
        <dbReference type="ARBA" id="ARBA00023242"/>
    </source>
</evidence>
<name>A0A9W9IG31_9EURO</name>
<feature type="compositionally biased region" description="Low complexity" evidence="7">
    <location>
        <begin position="1366"/>
        <end position="1382"/>
    </location>
</feature>
<evidence type="ECO:0000256" key="4">
    <source>
        <dbReference type="ARBA" id="ARBA00022895"/>
    </source>
</evidence>
<keyword evidence="4" id="KW-0779">Telomere</keyword>
<feature type="compositionally biased region" description="Polar residues" evidence="7">
    <location>
        <begin position="1294"/>
        <end position="1307"/>
    </location>
</feature>
<organism evidence="9 10">
    <name type="scientific">Penicillium capsulatum</name>
    <dbReference type="NCBI Taxonomy" id="69766"/>
    <lineage>
        <taxon>Eukaryota</taxon>
        <taxon>Fungi</taxon>
        <taxon>Dikarya</taxon>
        <taxon>Ascomycota</taxon>
        <taxon>Pezizomycotina</taxon>
        <taxon>Eurotiomycetes</taxon>
        <taxon>Eurotiomycetidae</taxon>
        <taxon>Eurotiales</taxon>
        <taxon>Aspergillaceae</taxon>
        <taxon>Penicillium</taxon>
    </lineage>
</organism>
<dbReference type="OrthoDB" id="5399929at2759"/>
<dbReference type="GO" id="GO:0140445">
    <property type="term" value="C:chromosome, telomeric repeat region"/>
    <property type="evidence" value="ECO:0007669"/>
    <property type="project" value="TreeGrafter"/>
</dbReference>
<sequence>MVEIFGPIPARPPTPPRPGSHLDHDQPESLAIVQTPGDSPREADSSRAPPSSRGSKRVTFSPWLHTTIDPQSSNKSKPKDSPFKSILKETNSPIPVWSPNVDTFTAESLAMLLESVIQQLAGESITSRLDAYMQFFGALRTYDGLPAGKDIAGKLRLITDFIQRDVTRDLINGTPLDTNLANQALKLSAAFVWHADISTQLSEEFKVFIVEHTITCLQEAKAPKSVLTHYMSILSTQSFGPKVLTNARVTRLLAALQDISNHVTGKAIALHRLSIYQRLLTQSKPIFLSQSSLWAEHLIFGLLHHMKDTRLKAITLGFQVSIAVGSSNPVSKTIRDIFDRSLENDRRLVTEVRERLSRMMASSESGVHVPQVWGIIILLLRTRNWNLEKWEHFKDWVLVLQKCFNCSEPAIKAQAILSWNRFVFAVGPDETTTSALLKMLGKPIISQFDRKKSDKSGSTPTQLAVGSYYNLLYYAFRPSLPHGHLDLVWEEYVANPSAAVFSAVPVLGNEALRAVANLLWSTQAKMWTETRIIDTNRIEADELPSVDPKWVRSRVSSIVRVFESLLKASVWNDDAPETSNAALAWGNLCSALSLASSKEITPSGESMHAVASLLAVLHRLWVAGPPSLNASGADEINSFFDRFRFLATTVIVSLGGISFTEKLLFRATDETFQVANSLAHSSPGMTLESPILHLLRVISATSTTAKPTTSYTQLVEATIEASCKGKISRGSRLELLQSCAVVTTAETSDPRMRTLLVVVWKATARAAADALRSFPIESARERDGSVSKDYENVNKILLAGLPLLDVHQEWSQLLEAYVRVARTERGDRVLATLIIEPVANGLMDLPARGTCLPSASLLGHSLSIPFSQEDGIDMDVAVAESNNLPPFPKKLLESIGRTLRLVYEDFDGSETQILATFIESLTSFLGSGAPKFRFHALENLQPSLCLWVKDETYKFDANNGIDSRILTSCRALSSVVLSILQILAAGDSTSVGKFESIICAGFESRHRTTTQKFVDWYSTRDGQVEAPRDDTVEKSAKEALNRLGHSAENNQDTVQMPSSVQQAAAPPADSYQNLGSARLFPQAFDQVQSSPVIGVTDASLPEIVDLTEPQLPTNNQPDAEEQIGDGTTVPFQGNRREMFRMIESIRSSSPAHPQGKLGFETPVHLRRTNTIQANGLPPTPLLAPTENEEAFINSSPTPATRDPTPASKSNLLDPHDVPMNDATDIPSSPPELDSRSPSPQKRSSRLRSARRRNSRAKKALARNSIEGQNNDSRAVNSPSIAPQAADAASFKPAVQSQKEPSAQPSPSRRNDRHPNGRFRSALTQSTDNDQNTPPAAPGTPEKQPGSQSIPNSRSKSASKRRRRRQAANSAAESSQQPPEQSQLPSVLTVAEPAVDSSSEELETQIASQLEQDLELAVDFGDASQDKQMGDATPMPVSRKRKREEEDTHSTNAKEKRRSTRLSSAKDMVPAHDDQNTNQSQDVVVPGASEDTPVANTSSTAPRRTTRSSQRKDEQAEIAQPILEPSNATPQASKRQLSRPTSKRSRKSIHLDDLAVSSAAVETPSSEKSARSTRSRNTRSSQHAAQSQLSQGEAPQPDSSTTKTELPQAGNYDSEIIPDSVTLPGHMVHDASLISTEEAYSQPTETASAIIPSIQPELAATVATAGIQTDPPAIPEPDISEGGIKQSLHRILRDMKSAILGPAALREVDDLLFNIRVEAHDASRRHNHSA</sequence>
<evidence type="ECO:0000256" key="6">
    <source>
        <dbReference type="ARBA" id="ARBA00023306"/>
    </source>
</evidence>
<dbReference type="PANTHER" id="PTHR22928">
    <property type="entry name" value="TELOMERE-ASSOCIATED PROTEIN RIF1"/>
    <property type="match status" value="1"/>
</dbReference>
<feature type="compositionally biased region" description="Polar residues" evidence="7">
    <location>
        <begin position="1265"/>
        <end position="1280"/>
    </location>
</feature>
<dbReference type="PANTHER" id="PTHR22928:SF3">
    <property type="entry name" value="TELOMERE-ASSOCIATED PROTEIN RIF1"/>
    <property type="match status" value="1"/>
</dbReference>
<reference evidence="9" key="2">
    <citation type="journal article" date="2023" name="IMA Fungus">
        <title>Comparative genomic study of the Penicillium genus elucidates a diverse pangenome and 15 lateral gene transfer events.</title>
        <authorList>
            <person name="Petersen C."/>
            <person name="Sorensen T."/>
            <person name="Nielsen M.R."/>
            <person name="Sondergaard T.E."/>
            <person name="Sorensen J.L."/>
            <person name="Fitzpatrick D.A."/>
            <person name="Frisvad J.C."/>
            <person name="Nielsen K.L."/>
        </authorList>
    </citation>
    <scope>NUCLEOTIDE SEQUENCE</scope>
    <source>
        <strain evidence="9">IBT 21917</strain>
    </source>
</reference>
<evidence type="ECO:0000256" key="2">
    <source>
        <dbReference type="ARBA" id="ARBA00004574"/>
    </source>
</evidence>
<feature type="compositionally biased region" description="Basic residues" evidence="7">
    <location>
        <begin position="1242"/>
        <end position="1260"/>
    </location>
</feature>
<feature type="compositionally biased region" description="Basic and acidic residues" evidence="7">
    <location>
        <begin position="1442"/>
        <end position="1453"/>
    </location>
</feature>
<evidence type="ECO:0000313" key="10">
    <source>
        <dbReference type="Proteomes" id="UP001146351"/>
    </source>
</evidence>
<evidence type="ECO:0000259" key="8">
    <source>
        <dbReference type="Pfam" id="PF12231"/>
    </source>
</evidence>
<evidence type="ECO:0000256" key="3">
    <source>
        <dbReference type="ARBA" id="ARBA00022454"/>
    </source>
</evidence>
<proteinExistence type="predicted"/>
<dbReference type="EMBL" id="JAPQKO010000003">
    <property type="protein sequence ID" value="KAJ5173012.1"/>
    <property type="molecule type" value="Genomic_DNA"/>
</dbReference>
<keyword evidence="3" id="KW-0158">Chromosome</keyword>
<evidence type="ECO:0000256" key="7">
    <source>
        <dbReference type="SAM" id="MobiDB-lite"/>
    </source>
</evidence>
<accession>A0A9W9IG31</accession>
<feature type="compositionally biased region" description="Polar residues" evidence="7">
    <location>
        <begin position="1525"/>
        <end position="1539"/>
    </location>
</feature>
<feature type="compositionally biased region" description="Polar residues" evidence="7">
    <location>
        <begin position="1321"/>
        <end position="1333"/>
    </location>
</feature>
<feature type="compositionally biased region" description="Pro residues" evidence="7">
    <location>
        <begin position="9"/>
        <end position="18"/>
    </location>
</feature>
<protein>
    <recommendedName>
        <fullName evidence="8">Telomere-associated protein Rif1 N-terminal domain-containing protein</fullName>
    </recommendedName>
</protein>
<keyword evidence="6" id="KW-0131">Cell cycle</keyword>
<keyword evidence="10" id="KW-1185">Reference proteome</keyword>
<feature type="region of interest" description="Disordered" evidence="7">
    <location>
        <begin position="1"/>
        <end position="85"/>
    </location>
</feature>
<dbReference type="InterPro" id="IPR022031">
    <property type="entry name" value="Rif1_N"/>
</dbReference>
<evidence type="ECO:0000313" key="9">
    <source>
        <dbReference type="EMBL" id="KAJ5173012.1"/>
    </source>
</evidence>